<comment type="caution">
    <text evidence="1">The sequence shown here is derived from an EMBL/GenBank/DDBJ whole genome shotgun (WGS) entry which is preliminary data.</text>
</comment>
<reference evidence="2" key="1">
    <citation type="submission" date="2015-10" db="EMBL/GenBank/DDBJ databases">
        <title>Draft Genome Sequences of 11 Lactococcus lactis subspecies cremoris strains.</title>
        <authorList>
            <person name="Wels M."/>
            <person name="Backus L."/>
            <person name="Boekhorst J."/>
            <person name="Dijkstra A."/>
            <person name="Beerthuizen M."/>
            <person name="Kelly W."/>
            <person name="Siezen R."/>
            <person name="Bachmann H."/>
            <person name="Van Hijum S."/>
        </authorList>
    </citation>
    <scope>NUCLEOTIDE SEQUENCE [LARGE SCALE GENOMIC DNA]</scope>
    <source>
        <strain evidence="2">N42</strain>
    </source>
</reference>
<dbReference type="Proteomes" id="UP000052991">
    <property type="component" value="Unassembled WGS sequence"/>
</dbReference>
<accession>A0A0V8EEJ0</accession>
<dbReference type="AlphaFoldDB" id="A0A0V8EEJ0"/>
<organism evidence="1 2">
    <name type="scientific">Lactococcus lactis subsp. lactis</name>
    <name type="common">Streptococcus lactis</name>
    <dbReference type="NCBI Taxonomy" id="1360"/>
    <lineage>
        <taxon>Bacteria</taxon>
        <taxon>Bacillati</taxon>
        <taxon>Bacillota</taxon>
        <taxon>Bacilli</taxon>
        <taxon>Lactobacillales</taxon>
        <taxon>Streptococcaceae</taxon>
        <taxon>Lactococcus</taxon>
    </lineage>
</organism>
<name>A0A0V8EEJ0_LACLL</name>
<protein>
    <submittedName>
        <fullName evidence="1">Uncharacterized protein</fullName>
    </submittedName>
</protein>
<dbReference type="RefSeq" id="WP_042748121.1">
    <property type="nucleotide sequence ID" value="NZ_LKLW01000166.1"/>
</dbReference>
<dbReference type="EMBL" id="LKLW01000166">
    <property type="protein sequence ID" value="KSU23889.1"/>
    <property type="molecule type" value="Genomic_DNA"/>
</dbReference>
<proteinExistence type="predicted"/>
<evidence type="ECO:0000313" key="1">
    <source>
        <dbReference type="EMBL" id="KSU23889.1"/>
    </source>
</evidence>
<gene>
    <name evidence="1" type="ORF">N42_2706</name>
</gene>
<evidence type="ECO:0000313" key="2">
    <source>
        <dbReference type="Proteomes" id="UP000052991"/>
    </source>
</evidence>
<sequence>MRLVSQFSEIESEYRAVDIQFETRCCLDWDNEVILFEAHKTALQSLTHLKNVFKNSEQWYKKYCSRINERYEVAKIV</sequence>
<dbReference type="PATRIC" id="fig|1360.116.peg.899"/>